<accession>A0ACD4NT27</accession>
<dbReference type="Proteomes" id="UP001163223">
    <property type="component" value="Chromosome"/>
</dbReference>
<gene>
    <name evidence="1" type="ORF">OXU80_06890</name>
</gene>
<proteinExistence type="predicted"/>
<protein>
    <submittedName>
        <fullName evidence="1">DedA family protein</fullName>
    </submittedName>
</protein>
<evidence type="ECO:0000313" key="1">
    <source>
        <dbReference type="EMBL" id="WAJ29934.1"/>
    </source>
</evidence>
<keyword evidence="2" id="KW-1185">Reference proteome</keyword>
<reference evidence="1" key="1">
    <citation type="submission" date="2022-11" db="EMBL/GenBank/DDBJ databases">
        <title>beta-Carotene-producing bacterium, Jeongeuplla avenae sp. nov., alleviates the salt stress of Arabidopsis seedlings.</title>
        <authorList>
            <person name="Jiang L."/>
            <person name="Lee J."/>
        </authorList>
    </citation>
    <scope>NUCLEOTIDE SEQUENCE</scope>
    <source>
        <strain evidence="1">DY_R2A_6</strain>
    </source>
</reference>
<evidence type="ECO:0000313" key="2">
    <source>
        <dbReference type="Proteomes" id="UP001163223"/>
    </source>
</evidence>
<dbReference type="EMBL" id="CP113520">
    <property type="protein sequence ID" value="WAJ29934.1"/>
    <property type="molecule type" value="Genomic_DNA"/>
</dbReference>
<organism evidence="1 2">
    <name type="scientific">Antarcticirhabdus aurantiaca</name>
    <dbReference type="NCBI Taxonomy" id="2606717"/>
    <lineage>
        <taxon>Bacteria</taxon>
        <taxon>Pseudomonadati</taxon>
        <taxon>Pseudomonadota</taxon>
        <taxon>Alphaproteobacteria</taxon>
        <taxon>Hyphomicrobiales</taxon>
        <taxon>Aurantimonadaceae</taxon>
        <taxon>Antarcticirhabdus</taxon>
    </lineage>
</organism>
<name>A0ACD4NT27_9HYPH</name>
<sequence>MESHLADLGTFIQAHQGWAFVIVALIALGESLVLVGLLIPATAIMLLIGGLAGAGLVEPLPVLAGAILGAILGDIVSYFIGRWLGPGIVHRPLLRRYRPAVARTRLFFRRYGFAAVFLGRFLGPIRSTVPLVAGMMAMGQARFQIANVASAALWAPLMLAPGFLGARGAGEVGAMSGEGAFGIVGLVLALTVVGTVLVGKRMAGANRPRRRLAAPRPVA</sequence>